<dbReference type="Pfam" id="PF01494">
    <property type="entry name" value="FAD_binding_3"/>
    <property type="match status" value="1"/>
</dbReference>
<evidence type="ECO:0000256" key="1">
    <source>
        <dbReference type="ARBA" id="ARBA00022630"/>
    </source>
</evidence>
<dbReference type="Pfam" id="PF13450">
    <property type="entry name" value="NAD_binding_8"/>
    <property type="match status" value="1"/>
</dbReference>
<evidence type="ECO:0000256" key="3">
    <source>
        <dbReference type="ARBA" id="ARBA00023002"/>
    </source>
</evidence>
<reference evidence="7" key="1">
    <citation type="journal article" date="2010" name="Genome Biol.">
        <title>Genome sequence of the necrotrophic plant pathogen Pythium ultimum reveals original pathogenicity mechanisms and effector repertoire.</title>
        <authorList>
            <person name="Levesque C.A."/>
            <person name="Brouwer H."/>
            <person name="Cano L."/>
            <person name="Hamilton J.P."/>
            <person name="Holt C."/>
            <person name="Huitema E."/>
            <person name="Raffaele S."/>
            <person name="Robideau G.P."/>
            <person name="Thines M."/>
            <person name="Win J."/>
            <person name="Zerillo M.M."/>
            <person name="Beakes G.W."/>
            <person name="Boore J.L."/>
            <person name="Busam D."/>
            <person name="Dumas B."/>
            <person name="Ferriera S."/>
            <person name="Fuerstenberg S.I."/>
            <person name="Gachon C.M."/>
            <person name="Gaulin E."/>
            <person name="Govers F."/>
            <person name="Grenville-Briggs L."/>
            <person name="Horner N."/>
            <person name="Hostetler J."/>
            <person name="Jiang R.H."/>
            <person name="Johnson J."/>
            <person name="Krajaejun T."/>
            <person name="Lin H."/>
            <person name="Meijer H.J."/>
            <person name="Moore B."/>
            <person name="Morris P."/>
            <person name="Phuntmart V."/>
            <person name="Puiu D."/>
            <person name="Shetty J."/>
            <person name="Stajich J.E."/>
            <person name="Tripathy S."/>
            <person name="Wawra S."/>
            <person name="van West P."/>
            <person name="Whitty B.R."/>
            <person name="Coutinho P.M."/>
            <person name="Henrissat B."/>
            <person name="Martin F."/>
            <person name="Thomas P.D."/>
            <person name="Tyler B.M."/>
            <person name="De Vries R.P."/>
            <person name="Kamoun S."/>
            <person name="Yandell M."/>
            <person name="Tisserat N."/>
            <person name="Buell C.R."/>
        </authorList>
    </citation>
    <scope>NUCLEOTIDE SEQUENCE</scope>
    <source>
        <strain evidence="7">DAOM:BR144</strain>
    </source>
</reference>
<dbReference type="Proteomes" id="UP000019132">
    <property type="component" value="Unassembled WGS sequence"/>
</dbReference>
<evidence type="ECO:0000313" key="7">
    <source>
        <dbReference type="Proteomes" id="UP000019132"/>
    </source>
</evidence>
<dbReference type="EMBL" id="GL376619">
    <property type="status" value="NOT_ANNOTATED_CDS"/>
    <property type="molecule type" value="Genomic_DNA"/>
</dbReference>
<dbReference type="PANTHER" id="PTHR47178">
    <property type="entry name" value="MONOOXYGENASE, FAD-BINDING"/>
    <property type="match status" value="1"/>
</dbReference>
<name>K3WTH6_GLOUD</name>
<proteinExistence type="predicted"/>
<dbReference type="OMA" id="FTHYETE"/>
<reference evidence="7" key="2">
    <citation type="submission" date="2010-04" db="EMBL/GenBank/DDBJ databases">
        <authorList>
            <person name="Buell R."/>
            <person name="Hamilton J."/>
            <person name="Hostetler J."/>
        </authorList>
    </citation>
    <scope>NUCLEOTIDE SEQUENCE [LARGE SCALE GENOMIC DNA]</scope>
    <source>
        <strain evidence="7">DAOM:BR144</strain>
    </source>
</reference>
<dbReference type="Gene3D" id="3.50.50.60">
    <property type="entry name" value="FAD/NAD(P)-binding domain"/>
    <property type="match status" value="1"/>
</dbReference>
<keyword evidence="2" id="KW-0274">FAD</keyword>
<evidence type="ECO:0000256" key="4">
    <source>
        <dbReference type="ARBA" id="ARBA00023033"/>
    </source>
</evidence>
<dbReference type="InterPro" id="IPR036188">
    <property type="entry name" value="FAD/NAD-bd_sf"/>
</dbReference>
<keyword evidence="3" id="KW-0560">Oxidoreductase</keyword>
<evidence type="ECO:0000259" key="5">
    <source>
        <dbReference type="Pfam" id="PF01494"/>
    </source>
</evidence>
<evidence type="ECO:0000313" key="6">
    <source>
        <dbReference type="EnsemblProtists" id="PYU1_T008270"/>
    </source>
</evidence>
<dbReference type="AlphaFoldDB" id="K3WTH6"/>
<reference evidence="6" key="3">
    <citation type="submission" date="2015-02" db="UniProtKB">
        <authorList>
            <consortium name="EnsemblProtists"/>
        </authorList>
    </citation>
    <scope>IDENTIFICATION</scope>
    <source>
        <strain evidence="6">DAOM BR144</strain>
    </source>
</reference>
<dbReference type="eggNOG" id="KOG2614">
    <property type="taxonomic scope" value="Eukaryota"/>
</dbReference>
<dbReference type="STRING" id="431595.K3WTH6"/>
<dbReference type="SUPFAM" id="SSF51905">
    <property type="entry name" value="FAD/NAD(P)-binding domain"/>
    <property type="match status" value="1"/>
</dbReference>
<dbReference type="PRINTS" id="PR00420">
    <property type="entry name" value="RNGMNOXGNASE"/>
</dbReference>
<dbReference type="HOGENOM" id="CLU_009665_3_0_1"/>
<dbReference type="GO" id="GO:0071949">
    <property type="term" value="F:FAD binding"/>
    <property type="evidence" value="ECO:0007669"/>
    <property type="project" value="InterPro"/>
</dbReference>
<keyword evidence="7" id="KW-1185">Reference proteome</keyword>
<keyword evidence="4" id="KW-0503">Monooxygenase</keyword>
<keyword evidence="1" id="KW-0285">Flavoprotein</keyword>
<dbReference type="VEuPathDB" id="FungiDB:PYU1_G008254"/>
<evidence type="ECO:0000256" key="2">
    <source>
        <dbReference type="ARBA" id="ARBA00022827"/>
    </source>
</evidence>
<organism evidence="6 7">
    <name type="scientific">Globisporangium ultimum (strain ATCC 200006 / CBS 805.95 / DAOM BR144)</name>
    <name type="common">Pythium ultimum</name>
    <dbReference type="NCBI Taxonomy" id="431595"/>
    <lineage>
        <taxon>Eukaryota</taxon>
        <taxon>Sar</taxon>
        <taxon>Stramenopiles</taxon>
        <taxon>Oomycota</taxon>
        <taxon>Peronosporomycetes</taxon>
        <taxon>Pythiales</taxon>
        <taxon>Pythiaceae</taxon>
        <taxon>Globisporangium</taxon>
    </lineage>
</organism>
<dbReference type="PANTHER" id="PTHR47178:SF5">
    <property type="entry name" value="FAD-BINDING DOMAIN-CONTAINING PROTEIN"/>
    <property type="match status" value="1"/>
</dbReference>
<feature type="domain" description="FAD-binding" evidence="5">
    <location>
        <begin position="301"/>
        <end position="337"/>
    </location>
</feature>
<accession>K3WTH6</accession>
<protein>
    <recommendedName>
        <fullName evidence="5">FAD-binding domain-containing protein</fullName>
    </recommendedName>
</protein>
<dbReference type="InterPro" id="IPR002938">
    <property type="entry name" value="FAD-bd"/>
</dbReference>
<dbReference type="EnsemblProtists" id="PYU1_T008270">
    <property type="protein sequence ID" value="PYU1_T008270"/>
    <property type="gene ID" value="PYU1_G008254"/>
</dbReference>
<sequence length="389" mass="42669">MGPTPEDSQSSQPHVLIIGGGIGGLCLAQGLKKHGISFTVFERDPSPTYRTQGYRLRISDEGYTALETNLTASVLELYNKSTAEFRPGFSFLDPVTAEALKPEHGLSEQELRFGMAFKEYSILPDGRVQVTFENGQTATGIVLVGVDGAHSRVRKQYIPEHTQLLDTDGRAIYGKTMLTPEIEAMLPSALTSNTTMITSEDPHMSLFLEPVRFHQGNPKDLADHLPDSKDYIYWVLTGRSGIFRATNEAHTDSELFALGPEEVAALSLKVTSTWHPSIRALLEYQERTMVSFISYTTMSPNITQWEPSQITLMGDAIHAMTPAGRGANTALKDAGVLLECFREHGVGIDAIGAYEAKMRVYGTEAIVGCVGTGKKMYGQPDFEAMEPLQ</sequence>
<dbReference type="GO" id="GO:0004497">
    <property type="term" value="F:monooxygenase activity"/>
    <property type="evidence" value="ECO:0007669"/>
    <property type="project" value="UniProtKB-KW"/>
</dbReference>
<dbReference type="InParanoid" id="K3WTH6"/>